<evidence type="ECO:0000313" key="1">
    <source>
        <dbReference type="EMBL" id="OTP68322.1"/>
    </source>
</evidence>
<gene>
    <name evidence="1" type="ORF">PAMC26577_33450</name>
</gene>
<sequence length="104" mass="10595">MASISAGKLNVLSDSIANSSPTANADIDRTLGNIVTNVIATGTGAAVGGGDAGAFAGYNVDRFNRQLHPEKKVIKDLSNGDKDKEHCLEAAGCALVHCAAESKP</sequence>
<dbReference type="Proteomes" id="UP000195221">
    <property type="component" value="Unassembled WGS sequence"/>
</dbReference>
<protein>
    <submittedName>
        <fullName evidence="1">Putative large exoprotein involved in heme utilization or adhesion of ShlA/HecA/FhaA family</fullName>
    </submittedName>
</protein>
<evidence type="ECO:0000313" key="2">
    <source>
        <dbReference type="Proteomes" id="UP000195221"/>
    </source>
</evidence>
<dbReference type="AlphaFoldDB" id="A0A242MAT9"/>
<dbReference type="EMBL" id="NBTZ01000132">
    <property type="protein sequence ID" value="OTP68322.1"/>
    <property type="molecule type" value="Genomic_DNA"/>
</dbReference>
<name>A0A242MAT9_CABSO</name>
<reference evidence="1 2" key="1">
    <citation type="submission" date="2017-03" db="EMBL/GenBank/DDBJ databases">
        <title>Genome analysis of strain PAMC 26577.</title>
        <authorList>
            <person name="Oh H.-M."/>
            <person name="Yang J.-A."/>
        </authorList>
    </citation>
    <scope>NUCLEOTIDE SEQUENCE [LARGE SCALE GENOMIC DNA]</scope>
    <source>
        <strain evidence="1 2">PAMC 26577</strain>
    </source>
</reference>
<organism evidence="1 2">
    <name type="scientific">Caballeronia sordidicola</name>
    <name type="common">Burkholderia sordidicola</name>
    <dbReference type="NCBI Taxonomy" id="196367"/>
    <lineage>
        <taxon>Bacteria</taxon>
        <taxon>Pseudomonadati</taxon>
        <taxon>Pseudomonadota</taxon>
        <taxon>Betaproteobacteria</taxon>
        <taxon>Burkholderiales</taxon>
        <taxon>Burkholderiaceae</taxon>
        <taxon>Caballeronia</taxon>
    </lineage>
</organism>
<accession>A0A242MAT9</accession>
<proteinExistence type="predicted"/>
<comment type="caution">
    <text evidence="1">The sequence shown here is derived from an EMBL/GenBank/DDBJ whole genome shotgun (WGS) entry which is preliminary data.</text>
</comment>
<dbReference type="RefSeq" id="WP_075360113.1">
    <property type="nucleotide sequence ID" value="NZ_MSRG01000088.1"/>
</dbReference>